<keyword evidence="3" id="KW-0694">RNA-binding</keyword>
<evidence type="ECO:0000256" key="1">
    <source>
        <dbReference type="ARBA" id="ARBA00022801"/>
    </source>
</evidence>
<dbReference type="InterPro" id="IPR001969">
    <property type="entry name" value="Aspartic_peptidase_AS"/>
</dbReference>
<dbReference type="CDD" id="cd09274">
    <property type="entry name" value="RNase_HI_RT_Ty3"/>
    <property type="match status" value="1"/>
</dbReference>
<dbReference type="InterPro" id="IPR043502">
    <property type="entry name" value="DNA/RNA_pol_sf"/>
</dbReference>
<dbReference type="InterPro" id="IPR043128">
    <property type="entry name" value="Rev_trsase/Diguanyl_cyclase"/>
</dbReference>
<dbReference type="FunFam" id="3.30.70.270:FF:000026">
    <property type="entry name" value="Transposon Ty3-G Gag-Pol polyprotein"/>
    <property type="match status" value="1"/>
</dbReference>
<feature type="domain" description="Reverse transcriptase" evidence="7">
    <location>
        <begin position="445"/>
        <end position="622"/>
    </location>
</feature>
<feature type="region of interest" description="Disordered" evidence="5">
    <location>
        <begin position="176"/>
        <end position="213"/>
    </location>
</feature>
<dbReference type="SUPFAM" id="SSF56672">
    <property type="entry name" value="DNA/RNA polymerases"/>
    <property type="match status" value="1"/>
</dbReference>
<reference evidence="8" key="2">
    <citation type="journal article" date="2023" name="Science">
        <title>Genomic signatures of disease resistance in endangered staghorn corals.</title>
        <authorList>
            <person name="Vollmer S.V."/>
            <person name="Selwyn J.D."/>
            <person name="Despard B.A."/>
            <person name="Roesel C.L."/>
        </authorList>
    </citation>
    <scope>NUCLEOTIDE SEQUENCE</scope>
    <source>
        <strain evidence="8">K2</strain>
    </source>
</reference>
<dbReference type="Gene3D" id="2.40.70.10">
    <property type="entry name" value="Acid Proteases"/>
    <property type="match status" value="1"/>
</dbReference>
<evidence type="ECO:0000313" key="8">
    <source>
        <dbReference type="EMBL" id="KAK2555176.1"/>
    </source>
</evidence>
<dbReference type="AlphaFoldDB" id="A0AAD9Q5Q9"/>
<evidence type="ECO:0000256" key="4">
    <source>
        <dbReference type="ARBA" id="ARBA00022908"/>
    </source>
</evidence>
<dbReference type="InterPro" id="IPR000477">
    <property type="entry name" value="RT_dom"/>
</dbReference>
<feature type="compositionally biased region" description="Basic residues" evidence="5">
    <location>
        <begin position="191"/>
        <end position="205"/>
    </location>
</feature>
<keyword evidence="1" id="KW-0378">Hydrolase</keyword>
<dbReference type="EMBL" id="JARQWQ010000064">
    <property type="protein sequence ID" value="KAK2555176.1"/>
    <property type="molecule type" value="Genomic_DNA"/>
</dbReference>
<dbReference type="PANTHER" id="PTHR37984:SF11">
    <property type="entry name" value="INTEGRASE CATALYTIC DOMAIN-CONTAINING PROTEIN"/>
    <property type="match status" value="1"/>
</dbReference>
<dbReference type="GO" id="GO:0004519">
    <property type="term" value="F:endonuclease activity"/>
    <property type="evidence" value="ECO:0007669"/>
    <property type="project" value="UniProtKB-KW"/>
</dbReference>
<dbReference type="InterPro" id="IPR001995">
    <property type="entry name" value="Peptidase_A2_cat"/>
</dbReference>
<dbReference type="InterPro" id="IPR021109">
    <property type="entry name" value="Peptidase_aspartic_dom_sf"/>
</dbReference>
<dbReference type="Pfam" id="PF17919">
    <property type="entry name" value="RT_RNaseH_2"/>
    <property type="match status" value="1"/>
</dbReference>
<dbReference type="Gene3D" id="3.30.70.270">
    <property type="match status" value="2"/>
</dbReference>
<proteinExistence type="predicted"/>
<dbReference type="InterPro" id="IPR050951">
    <property type="entry name" value="Retrovirus_Pol_polyprotein"/>
</dbReference>
<evidence type="ECO:0000259" key="7">
    <source>
        <dbReference type="PROSITE" id="PS50878"/>
    </source>
</evidence>
<evidence type="ECO:0000259" key="6">
    <source>
        <dbReference type="PROSITE" id="PS50175"/>
    </source>
</evidence>
<dbReference type="PANTHER" id="PTHR37984">
    <property type="entry name" value="PROTEIN CBG26694"/>
    <property type="match status" value="1"/>
</dbReference>
<dbReference type="Proteomes" id="UP001249851">
    <property type="component" value="Unassembled WGS sequence"/>
</dbReference>
<dbReference type="GO" id="GO:0006508">
    <property type="term" value="P:proteolysis"/>
    <property type="evidence" value="ECO:0007669"/>
    <property type="project" value="InterPro"/>
</dbReference>
<reference evidence="8" key="1">
    <citation type="journal article" date="2023" name="G3 (Bethesda)">
        <title>Whole genome assembly and annotation of the endangered Caribbean coral Acropora cervicornis.</title>
        <authorList>
            <person name="Selwyn J.D."/>
            <person name="Vollmer S.V."/>
        </authorList>
    </citation>
    <scope>NUCLEOTIDE SEQUENCE</scope>
    <source>
        <strain evidence="8">K2</strain>
    </source>
</reference>
<dbReference type="PROSITE" id="PS00141">
    <property type="entry name" value="ASP_PROTEASE"/>
    <property type="match status" value="1"/>
</dbReference>
<dbReference type="FunFam" id="3.10.10.10:FF:000003">
    <property type="entry name" value="Retrovirus-related Pol polyprotein from transposon 297-like Protein"/>
    <property type="match status" value="1"/>
</dbReference>
<evidence type="ECO:0000256" key="2">
    <source>
        <dbReference type="ARBA" id="ARBA00022842"/>
    </source>
</evidence>
<dbReference type="GO" id="GO:0003964">
    <property type="term" value="F:RNA-directed DNA polymerase activity"/>
    <property type="evidence" value="ECO:0007669"/>
    <property type="project" value="UniProtKB-KW"/>
</dbReference>
<keyword evidence="9" id="KW-1185">Reference proteome</keyword>
<dbReference type="GO" id="GO:0004190">
    <property type="term" value="F:aspartic-type endopeptidase activity"/>
    <property type="evidence" value="ECO:0007669"/>
    <property type="project" value="InterPro"/>
</dbReference>
<comment type="caution">
    <text evidence="8">The sequence shown here is derived from an EMBL/GenBank/DDBJ whole genome shotgun (WGS) entry which is preliminary data.</text>
</comment>
<organism evidence="8 9">
    <name type="scientific">Acropora cervicornis</name>
    <name type="common">Staghorn coral</name>
    <dbReference type="NCBI Taxonomy" id="6130"/>
    <lineage>
        <taxon>Eukaryota</taxon>
        <taxon>Metazoa</taxon>
        <taxon>Cnidaria</taxon>
        <taxon>Anthozoa</taxon>
        <taxon>Hexacorallia</taxon>
        <taxon>Scleractinia</taxon>
        <taxon>Astrocoeniina</taxon>
        <taxon>Acroporidae</taxon>
        <taxon>Acropora</taxon>
    </lineage>
</organism>
<feature type="domain" description="Peptidase A2" evidence="6">
    <location>
        <begin position="285"/>
        <end position="366"/>
    </location>
</feature>
<dbReference type="Pfam" id="PF00078">
    <property type="entry name" value="RVT_1"/>
    <property type="match status" value="1"/>
</dbReference>
<evidence type="ECO:0000313" key="9">
    <source>
        <dbReference type="Proteomes" id="UP001249851"/>
    </source>
</evidence>
<dbReference type="PROSITE" id="PS50175">
    <property type="entry name" value="ASP_PROT_RETROV"/>
    <property type="match status" value="1"/>
</dbReference>
<dbReference type="CDD" id="cd01647">
    <property type="entry name" value="RT_LTR"/>
    <property type="match status" value="1"/>
</dbReference>
<dbReference type="InterPro" id="IPR041577">
    <property type="entry name" value="RT_RNaseH_2"/>
</dbReference>
<name>A0AAD9Q5Q9_ACRCE</name>
<sequence>MAVSLPTFPAFQVHLDGNVGPRWKKWLARFENLTIGMGIEDEKRKRALLLHYSGPEVDEIFDTLEDTGEDKDYKKAVEKLTAHFNPQVNTTYEVYNFRKAQQNEGESFDSFHTRLRTLAKTCEFADADKEIKEQIILSCKSNALRRKALREDLDLTALLKAGRALELSETQAKEVESDKTTVNVVNDKRKSEKRSKKGKGCRRERRSGSHKESRKFDEATKCRNCGGTYPHKDSCPARNKKSCGKLNHFAKVCRTVPPDSVKRVTEEEGEKKQPMCRLEIDGEYLEMMLDSGASVNLIDEVTYKRIYKGKAKTLEQAKRRIFSYGSPTPLPLLGTIQAEISAKSSSTSATLHVVKGSSGNLLGYDTAQRLGLLKIVNQVGTDKTSPQYLASGEFENLFGGIGKVKGKVVKLHIDPDVQPRQQPHRRIPFHVRQDVEKELERLENLDIIEKVTGPTPWVSPIVVVPKSSGQVRLCVDMREANKAVTREKHLMPTIDDLVADLNGATVFSKLDLSSGYHQLELEPESRHITTFSTHVGLRRYKRLMFGINAASEIFQNAIEEILTGLPGCKNISDDIIVFGATTAEHDQNLYGVLTRLQQQDIRLNKEKCSFSKSEVTFYGHIFSSEGLRADPEKIEAITNMSVPENVSEVKSLLGMAQYVSRYVPEYATITAPLRALTKKETPWQWSDEQQHAFDKLKDSLTKSHVMSYFNPAQDTKVIVDASPVGLGGILAQDGKIISYASRALSDVESRYSQTEREMLAIVWALEHFHLYLYGSEFTIMTDHKPLLGIFNSHKPTSARIDRWKLRLMPYNCHLVYRLGKDAENPADFMRRHPNLQATAERNVAENYVNYVCTNAIPKAMTLQEIQAETKEDPTLQSLIKAIETDRWTDSEILDYKRLKDELLVHSGVVLRGNRIVVPSKLRERAVDLAHVGHQGIVKTKSSLG</sequence>
<accession>A0AAD9Q5Q9</accession>
<gene>
    <name evidence="8" type="ORF">P5673_023153</name>
</gene>
<dbReference type="Gene3D" id="3.10.10.10">
    <property type="entry name" value="HIV Type 1 Reverse Transcriptase, subunit A, domain 1"/>
    <property type="match status" value="1"/>
</dbReference>
<protein>
    <submittedName>
        <fullName evidence="8">Retrovirus-related Pol polyprotein from transposon 17.6</fullName>
    </submittedName>
</protein>
<evidence type="ECO:0000256" key="3">
    <source>
        <dbReference type="ARBA" id="ARBA00022884"/>
    </source>
</evidence>
<dbReference type="PROSITE" id="PS50878">
    <property type="entry name" value="RT_POL"/>
    <property type="match status" value="1"/>
</dbReference>
<keyword evidence="2" id="KW-0460">Magnesium</keyword>
<dbReference type="SUPFAM" id="SSF50630">
    <property type="entry name" value="Acid proteases"/>
    <property type="match status" value="1"/>
</dbReference>
<evidence type="ECO:0000256" key="5">
    <source>
        <dbReference type="SAM" id="MobiDB-lite"/>
    </source>
</evidence>
<dbReference type="FunFam" id="3.10.20.370:FF:000001">
    <property type="entry name" value="Retrovirus-related Pol polyprotein from transposon 17.6-like protein"/>
    <property type="match status" value="1"/>
</dbReference>
<keyword evidence="4" id="KW-0229">DNA integration</keyword>